<protein>
    <recommendedName>
        <fullName evidence="4">peroxidase</fullName>
        <ecNumber evidence="4">1.11.1.7</ecNumber>
    </recommendedName>
</protein>
<dbReference type="AlphaFoldDB" id="A0AAD4YT99"/>
<dbReference type="Pfam" id="PF00141">
    <property type="entry name" value="peroxidase"/>
    <property type="match status" value="2"/>
</dbReference>
<dbReference type="InterPro" id="IPR019794">
    <property type="entry name" value="Peroxidases_AS"/>
</dbReference>
<dbReference type="PRINTS" id="PR00461">
    <property type="entry name" value="PLPEROXIDASE"/>
</dbReference>
<comment type="caution">
    <text evidence="17">The sequence shown here is derived from an EMBL/GenBank/DDBJ whole genome shotgun (WGS) entry which is preliminary data.</text>
</comment>
<feature type="signal peptide" evidence="15">
    <location>
        <begin position="1"/>
        <end position="20"/>
    </location>
</feature>
<sequence>MKATGSFFLVILVMILPVQGQLKTGFYSSSCPKAEATIRSTVESYFNKDPTIVAGLLRLHFHDCFVQGCDGSVLLVFMFHRLVFTLNKKFGKIPLNRCPKKQLRRLFVLTQLEQRHLSEEAITTDMKATGSFFLVILVMILPVQGQLKTGFYSSSCPKAEATIRSTVESYFNKDPTIVAGLLRLHFHDCFVQGCDGSVLLVFMFHRLVFTLNKKFGKIPLNRCPKKQLRRLFVLTQLEQRHLVLFSISLLRVYGCHYRAFP</sequence>
<keyword evidence="8" id="KW-0560">Oxidoreductase</keyword>
<dbReference type="InterPro" id="IPR010255">
    <property type="entry name" value="Haem_peroxidase_sf"/>
</dbReference>
<keyword evidence="5" id="KW-0575">Peroxidase</keyword>
<evidence type="ECO:0000313" key="18">
    <source>
        <dbReference type="Proteomes" id="UP001054821"/>
    </source>
</evidence>
<organism evidence="17 18">
    <name type="scientific">Prunus dulcis</name>
    <name type="common">Almond</name>
    <name type="synonym">Amygdalus dulcis</name>
    <dbReference type="NCBI Taxonomy" id="3755"/>
    <lineage>
        <taxon>Eukaryota</taxon>
        <taxon>Viridiplantae</taxon>
        <taxon>Streptophyta</taxon>
        <taxon>Embryophyta</taxon>
        <taxon>Tracheophyta</taxon>
        <taxon>Spermatophyta</taxon>
        <taxon>Magnoliopsida</taxon>
        <taxon>eudicotyledons</taxon>
        <taxon>Gunneridae</taxon>
        <taxon>Pentapetalae</taxon>
        <taxon>rosids</taxon>
        <taxon>fabids</taxon>
        <taxon>Rosales</taxon>
        <taxon>Rosaceae</taxon>
        <taxon>Amygdaloideae</taxon>
        <taxon>Amygdaleae</taxon>
        <taxon>Prunus</taxon>
    </lineage>
</organism>
<evidence type="ECO:0000256" key="4">
    <source>
        <dbReference type="ARBA" id="ARBA00012313"/>
    </source>
</evidence>
<feature type="binding site" evidence="11">
    <location>
        <position position="191"/>
    </location>
    <ligand>
        <name>Ca(2+)</name>
        <dbReference type="ChEBI" id="CHEBI:29108"/>
        <label>1</label>
    </ligand>
</feature>
<evidence type="ECO:0000256" key="14">
    <source>
        <dbReference type="RuleBase" id="RU004241"/>
    </source>
</evidence>
<gene>
    <name evidence="17" type="ORF">L3X38_040298</name>
</gene>
<feature type="binding site" evidence="11">
    <location>
        <position position="193"/>
    </location>
    <ligand>
        <name>Ca(2+)</name>
        <dbReference type="ChEBI" id="CHEBI:29108"/>
        <label>1</label>
    </ligand>
</feature>
<dbReference type="Proteomes" id="UP001054821">
    <property type="component" value="Chromosome 7"/>
</dbReference>
<feature type="site" description="Transition state stabilizer" evidence="12">
    <location>
        <position position="183"/>
    </location>
</feature>
<evidence type="ECO:0000256" key="8">
    <source>
        <dbReference type="ARBA" id="ARBA00023002"/>
    </source>
</evidence>
<dbReference type="PANTHER" id="PTHR31235">
    <property type="entry name" value="PEROXIDASE 25-RELATED"/>
    <property type="match status" value="1"/>
</dbReference>
<keyword evidence="7 11" id="KW-0479">Metal-binding</keyword>
<evidence type="ECO:0000256" key="9">
    <source>
        <dbReference type="ARBA" id="ARBA00023004"/>
    </source>
</evidence>
<feature type="binding site" evidence="11">
    <location>
        <position position="195"/>
    </location>
    <ligand>
        <name>Ca(2+)</name>
        <dbReference type="ChEBI" id="CHEBI:29108"/>
        <label>1</label>
    </ligand>
</feature>
<evidence type="ECO:0000259" key="16">
    <source>
        <dbReference type="PROSITE" id="PS50873"/>
    </source>
</evidence>
<dbReference type="InterPro" id="IPR002016">
    <property type="entry name" value="Haem_peroxidase"/>
</dbReference>
<reference evidence="17 18" key="1">
    <citation type="journal article" date="2022" name="G3 (Bethesda)">
        <title>Whole-genome sequence and methylome profiling of the almond [Prunus dulcis (Mill.) D.A. Webb] cultivar 'Nonpareil'.</title>
        <authorList>
            <person name="D'Amico-Willman K.M."/>
            <person name="Ouma W.Z."/>
            <person name="Meulia T."/>
            <person name="Sideli G.M."/>
            <person name="Gradziel T.M."/>
            <person name="Fresnedo-Ramirez J."/>
        </authorList>
    </citation>
    <scope>NUCLEOTIDE SEQUENCE [LARGE SCALE GENOMIC DNA]</scope>
    <source>
        <strain evidence="17">Clone GOH B32 T37-40</strain>
    </source>
</reference>
<keyword evidence="11" id="KW-0106">Calcium</keyword>
<name>A0AAD4YT99_PRUDU</name>
<evidence type="ECO:0000256" key="1">
    <source>
        <dbReference type="ARBA" id="ARBA00000189"/>
    </source>
</evidence>
<feature type="disulfide bond" evidence="13">
    <location>
        <begin position="189"/>
        <end position="194"/>
    </location>
</feature>
<evidence type="ECO:0000256" key="10">
    <source>
        <dbReference type="PIRSR" id="PIRSR600823-1"/>
    </source>
</evidence>
<evidence type="ECO:0000256" key="11">
    <source>
        <dbReference type="PIRSR" id="PIRSR600823-3"/>
    </source>
</evidence>
<feature type="binding site" evidence="11">
    <location>
        <position position="197"/>
    </location>
    <ligand>
        <name>Ca(2+)</name>
        <dbReference type="ChEBI" id="CHEBI:29108"/>
        <label>1</label>
    </ligand>
</feature>
<dbReference type="EMBL" id="JAJFAZ020000007">
    <property type="protein sequence ID" value="KAI5320590.1"/>
    <property type="molecule type" value="Genomic_DNA"/>
</dbReference>
<feature type="active site" description="Proton acceptor" evidence="10">
    <location>
        <position position="187"/>
    </location>
</feature>
<dbReference type="EC" id="1.11.1.7" evidence="4"/>
<dbReference type="GO" id="GO:0020037">
    <property type="term" value="F:heme binding"/>
    <property type="evidence" value="ECO:0007669"/>
    <property type="project" value="InterPro"/>
</dbReference>
<evidence type="ECO:0000256" key="7">
    <source>
        <dbReference type="ARBA" id="ARBA00022723"/>
    </source>
</evidence>
<keyword evidence="18" id="KW-1185">Reference proteome</keyword>
<comment type="catalytic activity">
    <reaction evidence="1">
        <text>2 a phenolic donor + H2O2 = 2 a phenolic radical donor + 2 H2O</text>
        <dbReference type="Rhea" id="RHEA:56136"/>
        <dbReference type="ChEBI" id="CHEBI:15377"/>
        <dbReference type="ChEBI" id="CHEBI:16240"/>
        <dbReference type="ChEBI" id="CHEBI:139520"/>
        <dbReference type="ChEBI" id="CHEBI:139521"/>
        <dbReference type="EC" id="1.11.1.7"/>
    </reaction>
</comment>
<evidence type="ECO:0000256" key="5">
    <source>
        <dbReference type="ARBA" id="ARBA00022559"/>
    </source>
</evidence>
<feature type="chain" id="PRO_5042249254" description="peroxidase" evidence="15">
    <location>
        <begin position="21"/>
        <end position="261"/>
    </location>
</feature>
<evidence type="ECO:0000256" key="13">
    <source>
        <dbReference type="PIRSR" id="PIRSR600823-5"/>
    </source>
</evidence>
<evidence type="ECO:0000256" key="15">
    <source>
        <dbReference type="SAM" id="SignalP"/>
    </source>
</evidence>
<feature type="binding site" evidence="11">
    <location>
        <position position="188"/>
    </location>
    <ligand>
        <name>Ca(2+)</name>
        <dbReference type="ChEBI" id="CHEBI:29108"/>
        <label>1</label>
    </ligand>
</feature>
<evidence type="ECO:0000256" key="12">
    <source>
        <dbReference type="PIRSR" id="PIRSR600823-4"/>
    </source>
</evidence>
<dbReference type="SUPFAM" id="SSF48113">
    <property type="entry name" value="Heme-dependent peroxidases"/>
    <property type="match status" value="2"/>
</dbReference>
<keyword evidence="15" id="KW-0732">Signal</keyword>
<dbReference type="InterPro" id="IPR000823">
    <property type="entry name" value="Peroxidase_pln"/>
</dbReference>
<accession>A0AAD4YT99</accession>
<keyword evidence="13" id="KW-1015">Disulfide bond</keyword>
<dbReference type="PROSITE" id="PS00436">
    <property type="entry name" value="PEROXIDASE_2"/>
    <property type="match status" value="2"/>
</dbReference>
<dbReference type="GO" id="GO:0140825">
    <property type="term" value="F:lactoperoxidase activity"/>
    <property type="evidence" value="ECO:0007669"/>
    <property type="project" value="UniProtKB-EC"/>
</dbReference>
<evidence type="ECO:0000256" key="3">
    <source>
        <dbReference type="ARBA" id="ARBA00002322"/>
    </source>
</evidence>
<evidence type="ECO:0000256" key="2">
    <source>
        <dbReference type="ARBA" id="ARBA00001970"/>
    </source>
</evidence>
<proteinExistence type="inferred from homology"/>
<keyword evidence="6" id="KW-0349">Heme</keyword>
<keyword evidence="9" id="KW-0408">Iron</keyword>
<dbReference type="GO" id="GO:0046872">
    <property type="term" value="F:metal ion binding"/>
    <property type="evidence" value="ECO:0007669"/>
    <property type="project" value="UniProtKB-KW"/>
</dbReference>
<evidence type="ECO:0000313" key="17">
    <source>
        <dbReference type="EMBL" id="KAI5320590.1"/>
    </source>
</evidence>
<comment type="cofactor">
    <cofactor evidence="2">
        <name>heme b</name>
        <dbReference type="ChEBI" id="CHEBI:60344"/>
    </cofactor>
</comment>
<dbReference type="PROSITE" id="PS50873">
    <property type="entry name" value="PEROXIDASE_4"/>
    <property type="match status" value="1"/>
</dbReference>
<dbReference type="GO" id="GO:0006979">
    <property type="term" value="P:response to oxidative stress"/>
    <property type="evidence" value="ECO:0007669"/>
    <property type="project" value="InterPro"/>
</dbReference>
<evidence type="ECO:0000256" key="6">
    <source>
        <dbReference type="ARBA" id="ARBA00022617"/>
    </source>
</evidence>
<comment type="cofactor">
    <cofactor evidence="11">
        <name>Ca(2+)</name>
        <dbReference type="ChEBI" id="CHEBI:29108"/>
    </cofactor>
    <text evidence="11">Binds 2 calcium ions per subunit.</text>
</comment>
<comment type="function">
    <text evidence="3">Removal of H(2)O(2), oxidation of toxic reductants, biosynthesis and degradation of lignin, suberization, auxin catabolism, response to environmental stresses such as wounding, pathogen attack and oxidative stress. These functions might be dependent on each isozyme/isoform in each plant tissue.</text>
</comment>
<comment type="similarity">
    <text evidence="14">Belongs to the peroxidase family.</text>
</comment>
<dbReference type="Gene3D" id="1.10.520.10">
    <property type="match status" value="2"/>
</dbReference>
<feature type="domain" description="Plant heme peroxidase family profile" evidence="16">
    <location>
        <begin position="21"/>
        <end position="261"/>
    </location>
</feature>